<evidence type="ECO:0000256" key="10">
    <source>
        <dbReference type="ARBA" id="ARBA00049055"/>
    </source>
</evidence>
<protein>
    <recommendedName>
        <fullName evidence="4">glycerol-3-phosphate dehydrogenase</fullName>
        <ecNumber evidence="4">1.1.5.3</ecNumber>
    </recommendedName>
</protein>
<evidence type="ECO:0000256" key="4">
    <source>
        <dbReference type="ARBA" id="ARBA00013029"/>
    </source>
</evidence>
<proteinExistence type="inferred from homology"/>
<comment type="similarity">
    <text evidence="3">Belongs to the FAD-dependent glycerol-3-phosphate dehydrogenase family.</text>
</comment>
<dbReference type="RefSeq" id="WP_193497148.1">
    <property type="nucleotide sequence ID" value="NZ_CP063169.1"/>
</dbReference>
<gene>
    <name evidence="14" type="ORF">IM660_18055</name>
</gene>
<dbReference type="PROSITE" id="PS00978">
    <property type="entry name" value="FAD_G3PDH_2"/>
    <property type="match status" value="1"/>
</dbReference>
<accession>A0A7M1SSB4</accession>
<dbReference type="GO" id="GO:0006071">
    <property type="term" value="P:glycerol metabolic process"/>
    <property type="evidence" value="ECO:0007669"/>
    <property type="project" value="UniProtKB-KW"/>
</dbReference>
<keyword evidence="6" id="KW-0285">Flavoprotein</keyword>
<evidence type="ECO:0000256" key="5">
    <source>
        <dbReference type="ARBA" id="ARBA00022490"/>
    </source>
</evidence>
<feature type="domain" description="Alpha-glycerophosphate oxidase C-terminal" evidence="13">
    <location>
        <begin position="403"/>
        <end position="527"/>
    </location>
</feature>
<evidence type="ECO:0000313" key="14">
    <source>
        <dbReference type="EMBL" id="QOR70468.1"/>
    </source>
</evidence>
<dbReference type="FunFam" id="1.10.8.870:FF:000003">
    <property type="entry name" value="Glycerol-3-phosphate dehydrogenase"/>
    <property type="match status" value="1"/>
</dbReference>
<comment type="cofactor">
    <cofactor evidence="1">
        <name>FAD</name>
        <dbReference type="ChEBI" id="CHEBI:57692"/>
    </cofactor>
</comment>
<dbReference type="InterPro" id="IPR031656">
    <property type="entry name" value="DAO_C"/>
</dbReference>
<evidence type="ECO:0000259" key="13">
    <source>
        <dbReference type="Pfam" id="PF16901"/>
    </source>
</evidence>
<dbReference type="Proteomes" id="UP000593758">
    <property type="component" value="Chromosome"/>
</dbReference>
<dbReference type="Pfam" id="PF16901">
    <property type="entry name" value="DAO_C"/>
    <property type="match status" value="1"/>
</dbReference>
<organism evidence="14 15">
    <name type="scientific">Ruania alkalisoli</name>
    <dbReference type="NCBI Taxonomy" id="2779775"/>
    <lineage>
        <taxon>Bacteria</taxon>
        <taxon>Bacillati</taxon>
        <taxon>Actinomycetota</taxon>
        <taxon>Actinomycetes</taxon>
        <taxon>Micrococcales</taxon>
        <taxon>Ruaniaceae</taxon>
        <taxon>Ruania</taxon>
    </lineage>
</organism>
<sequence>MAAVALSPDSRAKALNALRTVELDVLVIGAGVVGAGSALDAATRGLKVGLVEARDFAAGTSSRSSKLFHGGLRYLEQFNFALVFEALRERKLALETLCPHLARPVPFIYPMLKAIDRPYAGLGIGVYDVLGAGRGVPSHLKHLGRAKTVESFPSGDPKTVRGGIKFYEGQVDDARHTMMLARTAATHGAHVANSTRVTGLLRAGETVVGVSVTDLESGESFPIWARQVINATGVWTDEIHKMVGTQGKFRVRASKGVHLVVPRDRIKSETGVITRTEKSLLFMIPWAQHWIIGTTDTDWEYDLAHPSASAADIDYLLEHVNVLLTEPLTRDDIVGVYSGLRPLLAANSDSTSKLSREHAVASPVPGLTVVAGGKYTTYRVMAKDAVDAAVKPMNAAGGRVPASRTQHKPLLGAEGYHDAFRGRRDTAAQLKMSVETVEHLLGRYGTLMNELLSLIADSPELSEPLASAPGYLKVEAVYAVTHEGALHLEDILTRRTRIGIEVPDRGEGAAAEIAPLVAPILGWSTTETLEEIEAYRLRVKAERESQMQPDDPSADATRLSAPDIRTDEHRST</sequence>
<keyword evidence="7" id="KW-0319">Glycerol metabolism</keyword>
<dbReference type="GO" id="GO:0046168">
    <property type="term" value="P:glycerol-3-phosphate catabolic process"/>
    <property type="evidence" value="ECO:0007669"/>
    <property type="project" value="TreeGrafter"/>
</dbReference>
<dbReference type="GO" id="GO:0005737">
    <property type="term" value="C:cytoplasm"/>
    <property type="evidence" value="ECO:0007669"/>
    <property type="project" value="UniProtKB-SubCell"/>
</dbReference>
<dbReference type="EC" id="1.1.5.3" evidence="4"/>
<dbReference type="SUPFAM" id="SSF51905">
    <property type="entry name" value="FAD/NAD(P)-binding domain"/>
    <property type="match status" value="1"/>
</dbReference>
<reference evidence="14 15" key="1">
    <citation type="submission" date="2020-10" db="EMBL/GenBank/DDBJ databases">
        <title>Haloactinobacterium sp. RN3S43, a bacterium isolated from saline soil.</title>
        <authorList>
            <person name="Sun J.-Q."/>
        </authorList>
    </citation>
    <scope>NUCLEOTIDE SEQUENCE [LARGE SCALE GENOMIC DNA]</scope>
    <source>
        <strain evidence="14 15">RN3S43</strain>
    </source>
</reference>
<keyword evidence="5" id="KW-0963">Cytoplasm</keyword>
<dbReference type="InterPro" id="IPR000447">
    <property type="entry name" value="G3P_DH_FAD-dep"/>
</dbReference>
<evidence type="ECO:0000259" key="12">
    <source>
        <dbReference type="Pfam" id="PF01266"/>
    </source>
</evidence>
<name>A0A7M1SSB4_9MICO</name>
<keyword evidence="8" id="KW-0274">FAD</keyword>
<evidence type="ECO:0000256" key="7">
    <source>
        <dbReference type="ARBA" id="ARBA00022798"/>
    </source>
</evidence>
<dbReference type="PANTHER" id="PTHR11985:SF31">
    <property type="entry name" value="GLYCEROL-3-PHOSPHATE DEHYDROGENASE 2"/>
    <property type="match status" value="1"/>
</dbReference>
<dbReference type="Pfam" id="PF01266">
    <property type="entry name" value="DAO"/>
    <property type="match status" value="1"/>
</dbReference>
<evidence type="ECO:0000256" key="2">
    <source>
        <dbReference type="ARBA" id="ARBA00004496"/>
    </source>
</evidence>
<comment type="catalytic activity">
    <reaction evidence="10">
        <text>a quinone + sn-glycerol 3-phosphate = dihydroxyacetone phosphate + a quinol</text>
        <dbReference type="Rhea" id="RHEA:18977"/>
        <dbReference type="ChEBI" id="CHEBI:24646"/>
        <dbReference type="ChEBI" id="CHEBI:57597"/>
        <dbReference type="ChEBI" id="CHEBI:57642"/>
        <dbReference type="ChEBI" id="CHEBI:132124"/>
        <dbReference type="EC" id="1.1.5.3"/>
    </reaction>
</comment>
<feature type="region of interest" description="Disordered" evidence="11">
    <location>
        <begin position="540"/>
        <end position="572"/>
    </location>
</feature>
<dbReference type="InterPro" id="IPR038299">
    <property type="entry name" value="DAO_C_sf"/>
</dbReference>
<evidence type="ECO:0000256" key="3">
    <source>
        <dbReference type="ARBA" id="ARBA00007330"/>
    </source>
</evidence>
<keyword evidence="9" id="KW-0560">Oxidoreductase</keyword>
<dbReference type="KEGG" id="halt:IM660_18055"/>
<dbReference type="EMBL" id="CP063169">
    <property type="protein sequence ID" value="QOR70468.1"/>
    <property type="molecule type" value="Genomic_DNA"/>
</dbReference>
<evidence type="ECO:0000256" key="6">
    <source>
        <dbReference type="ARBA" id="ARBA00022630"/>
    </source>
</evidence>
<evidence type="ECO:0000256" key="9">
    <source>
        <dbReference type="ARBA" id="ARBA00023002"/>
    </source>
</evidence>
<keyword evidence="15" id="KW-1185">Reference proteome</keyword>
<comment type="subcellular location">
    <subcellularLocation>
        <location evidence="2">Cytoplasm</location>
    </subcellularLocation>
</comment>
<feature type="domain" description="FAD dependent oxidoreductase" evidence="12">
    <location>
        <begin position="24"/>
        <end position="377"/>
    </location>
</feature>
<evidence type="ECO:0000256" key="11">
    <source>
        <dbReference type="SAM" id="MobiDB-lite"/>
    </source>
</evidence>
<dbReference type="Gene3D" id="1.10.8.870">
    <property type="entry name" value="Alpha-glycerophosphate oxidase, cap domain"/>
    <property type="match status" value="1"/>
</dbReference>
<dbReference type="AlphaFoldDB" id="A0A7M1SSB4"/>
<evidence type="ECO:0000256" key="1">
    <source>
        <dbReference type="ARBA" id="ARBA00001974"/>
    </source>
</evidence>
<dbReference type="PRINTS" id="PR01001">
    <property type="entry name" value="FADG3PDH"/>
</dbReference>
<dbReference type="PANTHER" id="PTHR11985">
    <property type="entry name" value="GLYCEROL-3-PHOSPHATE DEHYDROGENASE"/>
    <property type="match status" value="1"/>
</dbReference>
<evidence type="ECO:0000313" key="15">
    <source>
        <dbReference type="Proteomes" id="UP000593758"/>
    </source>
</evidence>
<dbReference type="Gene3D" id="3.30.9.10">
    <property type="entry name" value="D-Amino Acid Oxidase, subunit A, domain 2"/>
    <property type="match status" value="1"/>
</dbReference>
<dbReference type="InterPro" id="IPR006076">
    <property type="entry name" value="FAD-dep_OxRdtase"/>
</dbReference>
<evidence type="ECO:0000256" key="8">
    <source>
        <dbReference type="ARBA" id="ARBA00022827"/>
    </source>
</evidence>
<dbReference type="Gene3D" id="3.50.50.60">
    <property type="entry name" value="FAD/NAD(P)-binding domain"/>
    <property type="match status" value="1"/>
</dbReference>
<dbReference type="InterPro" id="IPR036188">
    <property type="entry name" value="FAD/NAD-bd_sf"/>
</dbReference>
<dbReference type="GO" id="GO:0004368">
    <property type="term" value="F:glycerol-3-phosphate dehydrogenase (quinone) activity"/>
    <property type="evidence" value="ECO:0007669"/>
    <property type="project" value="UniProtKB-EC"/>
</dbReference>